<dbReference type="EMBL" id="MEHJ01000001">
    <property type="protein sequence ID" value="OEJ24311.1"/>
    <property type="molecule type" value="Genomic_DNA"/>
</dbReference>
<gene>
    <name evidence="1" type="ORF">AS594_07210</name>
</gene>
<evidence type="ECO:0000313" key="1">
    <source>
        <dbReference type="EMBL" id="OEJ24311.1"/>
    </source>
</evidence>
<dbReference type="Proteomes" id="UP000095759">
    <property type="component" value="Unassembled WGS sequence"/>
</dbReference>
<name>A0A1E5P431_9ACTN</name>
<evidence type="ECO:0000313" key="2">
    <source>
        <dbReference type="Proteomes" id="UP000095759"/>
    </source>
</evidence>
<dbReference type="AlphaFoldDB" id="A0A1E5P431"/>
<accession>A0A1E5P431</accession>
<reference evidence="1 2" key="1">
    <citation type="submission" date="2016-08" db="EMBL/GenBank/DDBJ databases">
        <title>Complete genome sequence of Streptomyces agglomeratus strain 6-3-2, a novel anti-MRSA actinomycete isolated from Wuli of Tebit, China.</title>
        <authorList>
            <person name="Chen X."/>
        </authorList>
    </citation>
    <scope>NUCLEOTIDE SEQUENCE [LARGE SCALE GENOMIC DNA]</scope>
    <source>
        <strain evidence="1 2">6-3-2</strain>
    </source>
</reference>
<dbReference type="RefSeq" id="WP_069935038.1">
    <property type="nucleotide sequence ID" value="NZ_MEHJ01000001.1"/>
</dbReference>
<sequence length="81" mass="9672">MNDEIKRPYPRWDANVTVHISLMVTLPNQKPVFLEGMRLQVDRHMYERYSELGELDKWLHWQATDFVMKNSVTTRVAIEVP</sequence>
<proteinExistence type="predicted"/>
<protein>
    <submittedName>
        <fullName evidence="1">Uncharacterized protein</fullName>
    </submittedName>
</protein>
<organism evidence="1 2">
    <name type="scientific">Streptomyces agglomeratus</name>
    <dbReference type="NCBI Taxonomy" id="285458"/>
    <lineage>
        <taxon>Bacteria</taxon>
        <taxon>Bacillati</taxon>
        <taxon>Actinomycetota</taxon>
        <taxon>Actinomycetes</taxon>
        <taxon>Kitasatosporales</taxon>
        <taxon>Streptomycetaceae</taxon>
        <taxon>Streptomyces</taxon>
    </lineage>
</organism>
<comment type="caution">
    <text evidence="1">The sequence shown here is derived from an EMBL/GenBank/DDBJ whole genome shotgun (WGS) entry which is preliminary data.</text>
</comment>
<keyword evidence="2" id="KW-1185">Reference proteome</keyword>